<name>A0A382MYI2_9ZZZZ</name>
<feature type="compositionally biased region" description="Basic and acidic residues" evidence="1">
    <location>
        <begin position="64"/>
        <end position="76"/>
    </location>
</feature>
<feature type="compositionally biased region" description="Basic and acidic residues" evidence="1">
    <location>
        <begin position="1"/>
        <end position="12"/>
    </location>
</feature>
<gene>
    <name evidence="2" type="ORF">METZ01_LOCUS305731</name>
</gene>
<organism evidence="2">
    <name type="scientific">marine metagenome</name>
    <dbReference type="NCBI Taxonomy" id="408172"/>
    <lineage>
        <taxon>unclassified sequences</taxon>
        <taxon>metagenomes</taxon>
        <taxon>ecological metagenomes</taxon>
    </lineage>
</organism>
<sequence length="76" mass="8907">MTNWEEKAKRDAVQSGKGPGEFGPDYSDRKRYQLGHGNESPSPALKKVLDELREQSPYAPHVIEPYEWKERKRDYE</sequence>
<protein>
    <submittedName>
        <fullName evidence="2">Uncharacterized protein</fullName>
    </submittedName>
</protein>
<dbReference type="AlphaFoldDB" id="A0A382MYI2"/>
<accession>A0A382MYI2</accession>
<proteinExistence type="predicted"/>
<feature type="region of interest" description="Disordered" evidence="1">
    <location>
        <begin position="1"/>
        <end position="76"/>
    </location>
</feature>
<evidence type="ECO:0000256" key="1">
    <source>
        <dbReference type="SAM" id="MobiDB-lite"/>
    </source>
</evidence>
<evidence type="ECO:0000313" key="2">
    <source>
        <dbReference type="EMBL" id="SVC52877.1"/>
    </source>
</evidence>
<reference evidence="2" key="1">
    <citation type="submission" date="2018-05" db="EMBL/GenBank/DDBJ databases">
        <authorList>
            <person name="Lanie J.A."/>
            <person name="Ng W.-L."/>
            <person name="Kazmierczak K.M."/>
            <person name="Andrzejewski T.M."/>
            <person name="Davidsen T.M."/>
            <person name="Wayne K.J."/>
            <person name="Tettelin H."/>
            <person name="Glass J.I."/>
            <person name="Rusch D."/>
            <person name="Podicherti R."/>
            <person name="Tsui H.-C.T."/>
            <person name="Winkler M.E."/>
        </authorList>
    </citation>
    <scope>NUCLEOTIDE SEQUENCE</scope>
</reference>
<dbReference type="EMBL" id="UINC01096193">
    <property type="protein sequence ID" value="SVC52877.1"/>
    <property type="molecule type" value="Genomic_DNA"/>
</dbReference>